<dbReference type="OrthoDB" id="750023at2"/>
<evidence type="ECO:0008006" key="4">
    <source>
        <dbReference type="Google" id="ProtNLM"/>
    </source>
</evidence>
<sequence length="226" mass="26238">MKNYYLLFVGLLLTVTTTQANEMSNQIDGSENGLTNRYRYAQPIKFAERGVEFFIFQNGEFDFNTHPVVYNRTRRGSVNTTYGAPRVQTRTTRYNTRNSGVRVEHDYNGRVRSIGNLFISYDQLGRVKRIGSIYMRYDNRNGKIKQVGGLHLKYNRWGRLIRQVGNVKPIINCTFCGINNCGIDHGNVHIDDTYDDGHDLPANDDDLYYYRQDGKGKKQKKVKKRK</sequence>
<evidence type="ECO:0000313" key="3">
    <source>
        <dbReference type="Proteomes" id="UP000464657"/>
    </source>
</evidence>
<accession>A0A7L4ZGP2</accession>
<dbReference type="EMBL" id="CP019288">
    <property type="protein sequence ID" value="QHI35601.1"/>
    <property type="molecule type" value="Genomic_DNA"/>
</dbReference>
<keyword evidence="1" id="KW-0732">Signal</keyword>
<keyword evidence="3" id="KW-1185">Reference proteome</keyword>
<evidence type="ECO:0000313" key="2">
    <source>
        <dbReference type="EMBL" id="QHI35601.1"/>
    </source>
</evidence>
<feature type="chain" id="PRO_5029712910" description="MORN repeat variant" evidence="1">
    <location>
        <begin position="21"/>
        <end position="226"/>
    </location>
</feature>
<dbReference type="RefSeq" id="WP_160128332.1">
    <property type="nucleotide sequence ID" value="NZ_CP019288.1"/>
</dbReference>
<feature type="signal peptide" evidence="1">
    <location>
        <begin position="1"/>
        <end position="20"/>
    </location>
</feature>
<evidence type="ECO:0000256" key="1">
    <source>
        <dbReference type="SAM" id="SignalP"/>
    </source>
</evidence>
<gene>
    <name evidence="2" type="ORF">IMCC3317_09470</name>
</gene>
<name>A0A7L4ZGP2_9FLAO</name>
<reference evidence="2 3" key="1">
    <citation type="journal article" date="2013" name="Int. J. Syst. Evol. Microbiol.">
        <title>Kordia antarctica sp. nov., isolated from Antarctic seawater.</title>
        <authorList>
            <person name="Baek K."/>
            <person name="Choi A."/>
            <person name="Kang I."/>
            <person name="Lee K."/>
            <person name="Cho J.C."/>
        </authorList>
    </citation>
    <scope>NUCLEOTIDE SEQUENCE [LARGE SCALE GENOMIC DNA]</scope>
    <source>
        <strain evidence="2 3">IMCC3317</strain>
    </source>
</reference>
<dbReference type="KEGG" id="kan:IMCC3317_09470"/>
<dbReference type="AlphaFoldDB" id="A0A7L4ZGP2"/>
<organism evidence="2 3">
    <name type="scientific">Kordia antarctica</name>
    <dbReference type="NCBI Taxonomy" id="1218801"/>
    <lineage>
        <taxon>Bacteria</taxon>
        <taxon>Pseudomonadati</taxon>
        <taxon>Bacteroidota</taxon>
        <taxon>Flavobacteriia</taxon>
        <taxon>Flavobacteriales</taxon>
        <taxon>Flavobacteriaceae</taxon>
        <taxon>Kordia</taxon>
    </lineage>
</organism>
<dbReference type="Proteomes" id="UP000464657">
    <property type="component" value="Chromosome"/>
</dbReference>
<proteinExistence type="predicted"/>
<protein>
    <recommendedName>
        <fullName evidence="4">MORN repeat variant</fullName>
    </recommendedName>
</protein>